<dbReference type="PANTHER" id="PTHR31758:SF2">
    <property type="entry name" value="BTB_POZ DOMAIN-CONTAINING PROTEIN YLR108C"/>
    <property type="match status" value="1"/>
</dbReference>
<organism evidence="3 4">
    <name type="scientific">Elaphomyces granulatus</name>
    <dbReference type="NCBI Taxonomy" id="519963"/>
    <lineage>
        <taxon>Eukaryota</taxon>
        <taxon>Fungi</taxon>
        <taxon>Dikarya</taxon>
        <taxon>Ascomycota</taxon>
        <taxon>Pezizomycotina</taxon>
        <taxon>Eurotiomycetes</taxon>
        <taxon>Eurotiomycetidae</taxon>
        <taxon>Eurotiales</taxon>
        <taxon>Elaphomycetaceae</taxon>
        <taxon>Elaphomyces</taxon>
    </lineage>
</organism>
<keyword evidence="4" id="KW-1185">Reference proteome</keyword>
<evidence type="ECO:0000259" key="2">
    <source>
        <dbReference type="Pfam" id="PF02214"/>
    </source>
</evidence>
<protein>
    <recommendedName>
        <fullName evidence="2">Potassium channel tetramerisation-type BTB domain-containing protein</fullName>
    </recommendedName>
</protein>
<dbReference type="Pfam" id="PF02214">
    <property type="entry name" value="BTB_2"/>
    <property type="match status" value="1"/>
</dbReference>
<name>A0A232LYL9_9EURO</name>
<feature type="region of interest" description="Disordered" evidence="1">
    <location>
        <begin position="590"/>
        <end position="611"/>
    </location>
</feature>
<feature type="region of interest" description="Disordered" evidence="1">
    <location>
        <begin position="1"/>
        <end position="237"/>
    </location>
</feature>
<dbReference type="AlphaFoldDB" id="A0A232LYL9"/>
<feature type="compositionally biased region" description="Basic and acidic residues" evidence="1">
    <location>
        <begin position="9"/>
        <end position="20"/>
    </location>
</feature>
<comment type="caution">
    <text evidence="3">The sequence shown here is derived from an EMBL/GenBank/DDBJ whole genome shotgun (WGS) entry which is preliminary data.</text>
</comment>
<sequence length="673" mass="74631">MYEPQGELADQHPDRRRGPDETSSASPWDGSFPSPSVNNNNNNKVFARSSSDSKPAGPVTPGTVRPSEPSFPLPPPRPRAPSKSQPKSTSEPEPVAMSPKRPDDRRARPAKSHRDPMSAGGGARPGPPPPPPATVASDEDDDEGEEEEDEGDEEEEGDDDDDENGNENENENENETTIRPERSERPPPSQSMTTSGAGTPSEAGGVDRSSLSTAAGGARKSSTGLKKGPKSNLPPEKVFPIQIGSQLFRLSGASIGSDAPSYFSQFFEEQLRQQSENGGNIRTLYIDRDPVTFQEILRHLQGYHIRPRDGSQYVKLFADAQFYNLPRLISQLFESEIFIQIGERHFQIPRDIFSSPGDSPNFFSLGFAVFFATPTEVFPGLDRSNLLRPPSIVPPNVPNRSGEVFSQLLHLLRGYPIHFRNAEHRAELLRDCRYFHLRGLEQRLIPHQISYNLDRHSAEIVIRLEDIRQSGVQFASDSTSSDRSMAGWVRYSRPFVDDTSYELIIEIGGESTVLDLNTMRADFHGLAKARISSLVQVVANKMNLPTKAPLGLMMISGGRISSPAHTPLSEDRVKVWVDRETDVTLDGECYPTDHLPRGSTSPAAETPVHVPSKRKRTEDVIEDAGEWIVHQGLWRLRVLPNPADDGSELVFVAVKLEAFTNQRARNRKRTFLN</sequence>
<dbReference type="SUPFAM" id="SSF54695">
    <property type="entry name" value="POZ domain"/>
    <property type="match status" value="2"/>
</dbReference>
<dbReference type="PANTHER" id="PTHR31758">
    <property type="entry name" value="BTB/POZ DOMAIN-CONTAINING PROTEIN YLR108C"/>
    <property type="match status" value="1"/>
</dbReference>
<feature type="compositionally biased region" description="Basic and acidic residues" evidence="1">
    <location>
        <begin position="100"/>
        <end position="116"/>
    </location>
</feature>
<evidence type="ECO:0000313" key="3">
    <source>
        <dbReference type="EMBL" id="OXV09212.1"/>
    </source>
</evidence>
<dbReference type="InterPro" id="IPR003131">
    <property type="entry name" value="T1-type_BTB"/>
</dbReference>
<dbReference type="OrthoDB" id="2414723at2759"/>
<dbReference type="Gene3D" id="3.30.710.10">
    <property type="entry name" value="Potassium Channel Kv1.1, Chain A"/>
    <property type="match status" value="2"/>
</dbReference>
<reference evidence="3 4" key="1">
    <citation type="journal article" date="2015" name="Environ. Microbiol.">
        <title>Metagenome sequence of Elaphomyces granulatus from sporocarp tissue reveals Ascomycota ectomycorrhizal fingerprints of genome expansion and a Proteobacteria-rich microbiome.</title>
        <authorList>
            <person name="Quandt C.A."/>
            <person name="Kohler A."/>
            <person name="Hesse C.N."/>
            <person name="Sharpton T.J."/>
            <person name="Martin F."/>
            <person name="Spatafora J.W."/>
        </authorList>
    </citation>
    <scope>NUCLEOTIDE SEQUENCE [LARGE SCALE GENOMIC DNA]</scope>
    <source>
        <strain evidence="3 4">OSC145934</strain>
    </source>
</reference>
<feature type="compositionally biased region" description="Pro residues" evidence="1">
    <location>
        <begin position="69"/>
        <end position="79"/>
    </location>
</feature>
<dbReference type="InterPro" id="IPR011333">
    <property type="entry name" value="SKP1/BTB/POZ_sf"/>
</dbReference>
<dbReference type="GO" id="GO:0051260">
    <property type="term" value="P:protein homooligomerization"/>
    <property type="evidence" value="ECO:0007669"/>
    <property type="project" value="InterPro"/>
</dbReference>
<accession>A0A232LYL9</accession>
<dbReference type="CDD" id="cd18316">
    <property type="entry name" value="BTB_POZ_KCTD-like"/>
    <property type="match status" value="1"/>
</dbReference>
<dbReference type="Proteomes" id="UP000243515">
    <property type="component" value="Unassembled WGS sequence"/>
</dbReference>
<gene>
    <name evidence="3" type="ORF">Egran_03024</name>
</gene>
<proteinExistence type="predicted"/>
<evidence type="ECO:0000313" key="4">
    <source>
        <dbReference type="Proteomes" id="UP000243515"/>
    </source>
</evidence>
<feature type="domain" description="Potassium channel tetramerisation-type BTB" evidence="2">
    <location>
        <begin position="241"/>
        <end position="330"/>
    </location>
</feature>
<feature type="compositionally biased region" description="Acidic residues" evidence="1">
    <location>
        <begin position="137"/>
        <end position="174"/>
    </location>
</feature>
<feature type="compositionally biased region" description="Basic and acidic residues" evidence="1">
    <location>
        <begin position="176"/>
        <end position="185"/>
    </location>
</feature>
<dbReference type="EMBL" id="NPHW01003644">
    <property type="protein sequence ID" value="OXV09212.1"/>
    <property type="molecule type" value="Genomic_DNA"/>
</dbReference>
<evidence type="ECO:0000256" key="1">
    <source>
        <dbReference type="SAM" id="MobiDB-lite"/>
    </source>
</evidence>